<comment type="catalytic activity">
    <reaction evidence="1">
        <text>Hydrolysis of alkylated DNA, releasing 3-methyladenine, 3-methylguanine, 7-methylguanine and 7-methyladenine.</text>
        <dbReference type="EC" id="3.2.2.21"/>
    </reaction>
</comment>
<dbReference type="GO" id="GO:0032993">
    <property type="term" value="C:protein-DNA complex"/>
    <property type="evidence" value="ECO:0007669"/>
    <property type="project" value="TreeGrafter"/>
</dbReference>
<dbReference type="Pfam" id="PF00730">
    <property type="entry name" value="HhH-GPD"/>
    <property type="match status" value="1"/>
</dbReference>
<dbReference type="Gene3D" id="1.10.1670.40">
    <property type="match status" value="1"/>
</dbReference>
<protein>
    <recommendedName>
        <fullName evidence="3">DNA-3-methyladenine glycosylase II</fullName>
        <ecNumber evidence="3">3.2.2.21</ecNumber>
    </recommendedName>
</protein>
<dbReference type="InterPro" id="IPR051912">
    <property type="entry name" value="Alkylbase_DNA_Glycosylase/TA"/>
</dbReference>
<evidence type="ECO:0000256" key="6">
    <source>
        <dbReference type="SAM" id="Phobius"/>
    </source>
</evidence>
<dbReference type="GO" id="GO:0032131">
    <property type="term" value="F:alkylated DNA binding"/>
    <property type="evidence" value="ECO:0007669"/>
    <property type="project" value="TreeGrafter"/>
</dbReference>
<gene>
    <name evidence="8" type="ORF">HMPREF9473_03811</name>
</gene>
<dbReference type="EMBL" id="ADLN01000104">
    <property type="protein sequence ID" value="EHI58353.1"/>
    <property type="molecule type" value="Genomic_DNA"/>
</dbReference>
<dbReference type="OrthoDB" id="9785929at2"/>
<organism evidence="8 9">
    <name type="scientific">Hungatella hathewayi WAL-18680</name>
    <dbReference type="NCBI Taxonomy" id="742737"/>
    <lineage>
        <taxon>Bacteria</taxon>
        <taxon>Bacillati</taxon>
        <taxon>Bacillota</taxon>
        <taxon>Clostridia</taxon>
        <taxon>Lachnospirales</taxon>
        <taxon>Lachnospiraceae</taxon>
        <taxon>Hungatella</taxon>
    </lineage>
</organism>
<dbReference type="InterPro" id="IPR011257">
    <property type="entry name" value="DNA_glycosylase"/>
</dbReference>
<keyword evidence="9" id="KW-1185">Reference proteome</keyword>
<evidence type="ECO:0000256" key="5">
    <source>
        <dbReference type="ARBA" id="ARBA00023204"/>
    </source>
</evidence>
<feature type="domain" description="HhH-GPD" evidence="7">
    <location>
        <begin position="50"/>
        <end position="199"/>
    </location>
</feature>
<comment type="similarity">
    <text evidence="2">Belongs to the alkylbase DNA glycosidase AlkA family.</text>
</comment>
<keyword evidence="6" id="KW-0472">Membrane</keyword>
<keyword evidence="5" id="KW-0234">DNA repair</keyword>
<dbReference type="CDD" id="cd00056">
    <property type="entry name" value="ENDO3c"/>
    <property type="match status" value="1"/>
</dbReference>
<dbReference type="FunFam" id="1.10.340.30:FF:000004">
    <property type="entry name" value="DNA-3-methyladenine glycosylase II"/>
    <property type="match status" value="1"/>
</dbReference>
<name>G5IJY3_9FIRM</name>
<evidence type="ECO:0000313" key="9">
    <source>
        <dbReference type="Proteomes" id="UP000005384"/>
    </source>
</evidence>
<dbReference type="GO" id="GO:0005737">
    <property type="term" value="C:cytoplasm"/>
    <property type="evidence" value="ECO:0007669"/>
    <property type="project" value="TreeGrafter"/>
</dbReference>
<evidence type="ECO:0000256" key="1">
    <source>
        <dbReference type="ARBA" id="ARBA00000086"/>
    </source>
</evidence>
<evidence type="ECO:0000259" key="7">
    <source>
        <dbReference type="SMART" id="SM00478"/>
    </source>
</evidence>
<dbReference type="SMART" id="SM00478">
    <property type="entry name" value="ENDO3c"/>
    <property type="match status" value="1"/>
</dbReference>
<keyword evidence="6" id="KW-1133">Transmembrane helix</keyword>
<reference evidence="8 9" key="1">
    <citation type="submission" date="2011-08" db="EMBL/GenBank/DDBJ databases">
        <title>The Genome Sequence of Clostridium hathewayi WAL-18680.</title>
        <authorList>
            <consortium name="The Broad Institute Genome Sequencing Platform"/>
            <person name="Earl A."/>
            <person name="Ward D."/>
            <person name="Feldgarden M."/>
            <person name="Gevers D."/>
            <person name="Finegold S.M."/>
            <person name="Summanen P.H."/>
            <person name="Molitoris D.R."/>
            <person name="Song M."/>
            <person name="Daigneault M."/>
            <person name="Allen-Vercoe E."/>
            <person name="Young S.K."/>
            <person name="Zeng Q."/>
            <person name="Gargeya S."/>
            <person name="Fitzgerald M."/>
            <person name="Haas B."/>
            <person name="Abouelleil A."/>
            <person name="Alvarado L."/>
            <person name="Arachchi H.M."/>
            <person name="Berlin A."/>
            <person name="Brown A."/>
            <person name="Chapman S.B."/>
            <person name="Chen Z."/>
            <person name="Dunbar C."/>
            <person name="Freedman E."/>
            <person name="Gearin G."/>
            <person name="Gellesch M."/>
            <person name="Goldberg J."/>
            <person name="Griggs A."/>
            <person name="Gujja S."/>
            <person name="Heiman D."/>
            <person name="Howarth C."/>
            <person name="Larson L."/>
            <person name="Lui A."/>
            <person name="MacDonald P.J.P."/>
            <person name="Montmayeur A."/>
            <person name="Murphy C."/>
            <person name="Neiman D."/>
            <person name="Pearson M."/>
            <person name="Priest M."/>
            <person name="Roberts A."/>
            <person name="Saif S."/>
            <person name="Shea T."/>
            <person name="Shenoy N."/>
            <person name="Sisk P."/>
            <person name="Stolte C."/>
            <person name="Sykes S."/>
            <person name="Wortman J."/>
            <person name="Nusbaum C."/>
            <person name="Birren B."/>
        </authorList>
    </citation>
    <scope>NUCLEOTIDE SEQUENCE [LARGE SCALE GENOMIC DNA]</scope>
    <source>
        <strain evidence="8 9">WAL-18680</strain>
    </source>
</reference>
<dbReference type="GO" id="GO:0006307">
    <property type="term" value="P:DNA alkylation repair"/>
    <property type="evidence" value="ECO:0007669"/>
    <property type="project" value="TreeGrafter"/>
</dbReference>
<comment type="caution">
    <text evidence="8">The sequence shown here is derived from an EMBL/GenBank/DDBJ whole genome shotgun (WGS) entry which is preliminary data.</text>
</comment>
<dbReference type="RefSeq" id="WP_006781802.1">
    <property type="nucleotide sequence ID" value="NZ_CP040506.1"/>
</dbReference>
<evidence type="ECO:0000313" key="8">
    <source>
        <dbReference type="EMBL" id="EHI58353.1"/>
    </source>
</evidence>
<keyword evidence="4" id="KW-0227">DNA damage</keyword>
<sequence>MAFFEYGEREIQYLTEKDKVLGEAIEKIGHVERKVNPDLFGALVSSIVDQQISTKAGQTIWKRMCDGLSEVTPETIGKCPVEELQAFGISFRKVEYIKNAARKVLDGELNLEALHTMSDEEVCRELSSLKGVGVWTAEMLMTFSMQRPDVFSFGDLAIHRGLRMLYHHRKIDKKLFEKYRRRYSPYGTVASLYLWAIAGGAIEGMRDYAPKKK</sequence>
<keyword evidence="6" id="KW-0812">Transmembrane</keyword>
<dbReference type="GO" id="GO:0008725">
    <property type="term" value="F:DNA-3-methyladenine glycosylase activity"/>
    <property type="evidence" value="ECO:0007669"/>
    <property type="project" value="TreeGrafter"/>
</dbReference>
<dbReference type="Proteomes" id="UP000005384">
    <property type="component" value="Unassembled WGS sequence"/>
</dbReference>
<dbReference type="SUPFAM" id="SSF48150">
    <property type="entry name" value="DNA-glycosylase"/>
    <property type="match status" value="1"/>
</dbReference>
<dbReference type="HOGENOM" id="CLU_000445_72_5_9"/>
<evidence type="ECO:0000256" key="3">
    <source>
        <dbReference type="ARBA" id="ARBA00012000"/>
    </source>
</evidence>
<evidence type="ECO:0000256" key="2">
    <source>
        <dbReference type="ARBA" id="ARBA00010817"/>
    </source>
</evidence>
<dbReference type="InterPro" id="IPR003265">
    <property type="entry name" value="HhH-GPD_domain"/>
</dbReference>
<dbReference type="Gene3D" id="1.10.340.30">
    <property type="entry name" value="Hypothetical protein, domain 2"/>
    <property type="match status" value="1"/>
</dbReference>
<dbReference type="PANTHER" id="PTHR43003:SF5">
    <property type="entry name" value="DNA-3-METHYLADENINE GLYCOSYLASE"/>
    <property type="match status" value="1"/>
</dbReference>
<dbReference type="PATRIC" id="fig|742737.3.peg.3791"/>
<dbReference type="AlphaFoldDB" id="G5IJY3"/>
<evidence type="ECO:0000256" key="4">
    <source>
        <dbReference type="ARBA" id="ARBA00022763"/>
    </source>
</evidence>
<accession>G5IJY3</accession>
<dbReference type="GO" id="GO:0043916">
    <property type="term" value="F:DNA-7-methylguanine glycosylase activity"/>
    <property type="evidence" value="ECO:0007669"/>
    <property type="project" value="TreeGrafter"/>
</dbReference>
<dbReference type="GO" id="GO:0006285">
    <property type="term" value="P:base-excision repair, AP site formation"/>
    <property type="evidence" value="ECO:0007669"/>
    <property type="project" value="TreeGrafter"/>
</dbReference>
<dbReference type="EC" id="3.2.2.21" evidence="3"/>
<feature type="transmembrane region" description="Helical" evidence="6">
    <location>
        <begin position="183"/>
        <end position="202"/>
    </location>
</feature>
<proteinExistence type="inferred from homology"/>
<dbReference type="PANTHER" id="PTHR43003">
    <property type="entry name" value="DNA-3-METHYLADENINE GLYCOSYLASE"/>
    <property type="match status" value="1"/>
</dbReference>